<accession>A0A5J9T6P9</accession>
<organism evidence="1 2">
    <name type="scientific">Eragrostis curvula</name>
    <name type="common">weeping love grass</name>
    <dbReference type="NCBI Taxonomy" id="38414"/>
    <lineage>
        <taxon>Eukaryota</taxon>
        <taxon>Viridiplantae</taxon>
        <taxon>Streptophyta</taxon>
        <taxon>Embryophyta</taxon>
        <taxon>Tracheophyta</taxon>
        <taxon>Spermatophyta</taxon>
        <taxon>Magnoliopsida</taxon>
        <taxon>Liliopsida</taxon>
        <taxon>Poales</taxon>
        <taxon>Poaceae</taxon>
        <taxon>PACMAD clade</taxon>
        <taxon>Chloridoideae</taxon>
        <taxon>Eragrostideae</taxon>
        <taxon>Eragrostidinae</taxon>
        <taxon>Eragrostis</taxon>
    </lineage>
</organism>
<protein>
    <submittedName>
        <fullName evidence="1">Uncharacterized protein</fullName>
    </submittedName>
</protein>
<gene>
    <name evidence="1" type="ORF">EJB05_49401</name>
</gene>
<evidence type="ECO:0000313" key="2">
    <source>
        <dbReference type="Proteomes" id="UP000324897"/>
    </source>
</evidence>
<reference evidence="1 2" key="1">
    <citation type="journal article" date="2019" name="Sci. Rep.">
        <title>A high-quality genome of Eragrostis curvula grass provides insights into Poaceae evolution and supports new strategies to enhance forage quality.</title>
        <authorList>
            <person name="Carballo J."/>
            <person name="Santos B.A.C.M."/>
            <person name="Zappacosta D."/>
            <person name="Garbus I."/>
            <person name="Selva J.P."/>
            <person name="Gallo C.A."/>
            <person name="Diaz A."/>
            <person name="Albertini E."/>
            <person name="Caccamo M."/>
            <person name="Echenique V."/>
        </authorList>
    </citation>
    <scope>NUCLEOTIDE SEQUENCE [LARGE SCALE GENOMIC DNA]</scope>
    <source>
        <strain evidence="2">cv. Victoria</strain>
        <tissue evidence="1">Leaf</tissue>
    </source>
</reference>
<dbReference type="Gramene" id="TVU06201">
    <property type="protein sequence ID" value="TVU06201"/>
    <property type="gene ID" value="EJB05_49401"/>
</dbReference>
<proteinExistence type="predicted"/>
<sequence length="128" mass="14879">MDIDFKAGHNMIGLFQVLSVVETVGCHQDWKVGFFALLKYKELIRANMASVLNFNPKHGKEMAVNFRREERKHMMFAWPVYLECDQRYDGMGKSTKEFTQLYHFVSGRSGEQTNFSTEIVPEVCNMTN</sequence>
<dbReference type="Proteomes" id="UP000324897">
    <property type="component" value="Unassembled WGS sequence"/>
</dbReference>
<dbReference type="AlphaFoldDB" id="A0A5J9T6P9"/>
<name>A0A5J9T6P9_9POAL</name>
<keyword evidence="2" id="KW-1185">Reference proteome</keyword>
<comment type="caution">
    <text evidence="1">The sequence shown here is derived from an EMBL/GenBank/DDBJ whole genome shotgun (WGS) entry which is preliminary data.</text>
</comment>
<dbReference type="EMBL" id="RWGY01000051">
    <property type="protein sequence ID" value="TVU06201.1"/>
    <property type="molecule type" value="Genomic_DNA"/>
</dbReference>
<evidence type="ECO:0000313" key="1">
    <source>
        <dbReference type="EMBL" id="TVU06201.1"/>
    </source>
</evidence>